<gene>
    <name evidence="1" type="primary">43</name>
    <name evidence="1" type="ORF">PBI_AUXILIUM_43</name>
</gene>
<accession>A0A3G2KA08</accession>
<sequence length="185" mass="21088">MTSVPNHRDELALELFIGDNGNQPREQSIVDWQWFNETVRYRGRVENYKVMADAILAAGYRRIFDRDCGLSNVTAPDDREAAEAWMRFSNIVLGDHDGIAAMKQMLTEFGYRKPCAITTFKELDALPVGSVVLSDSYRYMVHGGRWPIAFQKWDDGLWHRGARSGDTHPDNFLPVTVLHEPEASL</sequence>
<dbReference type="GeneID" id="77931734"/>
<evidence type="ECO:0000313" key="2">
    <source>
        <dbReference type="Proteomes" id="UP000266910"/>
    </source>
</evidence>
<dbReference type="EMBL" id="MH834598">
    <property type="protein sequence ID" value="AYN55822.1"/>
    <property type="molecule type" value="Genomic_DNA"/>
</dbReference>
<name>A0A3G2KA08_9CAUD</name>
<keyword evidence="2" id="KW-1185">Reference proteome</keyword>
<dbReference type="RefSeq" id="YP_010655862.1">
    <property type="nucleotide sequence ID" value="NC_070832.1"/>
</dbReference>
<proteinExistence type="predicted"/>
<dbReference type="Proteomes" id="UP000266910">
    <property type="component" value="Genome"/>
</dbReference>
<protein>
    <submittedName>
        <fullName evidence="1">Uncharacterized protein</fullName>
    </submittedName>
</protein>
<dbReference type="KEGG" id="vg:77931734"/>
<evidence type="ECO:0000313" key="1">
    <source>
        <dbReference type="EMBL" id="AYN55822.1"/>
    </source>
</evidence>
<organism evidence="1 2">
    <name type="scientific">Arthrobacter phage Auxilium</name>
    <dbReference type="NCBI Taxonomy" id="2419948"/>
    <lineage>
        <taxon>Viruses</taxon>
        <taxon>Duplodnaviria</taxon>
        <taxon>Heunggongvirae</taxon>
        <taxon>Uroviricota</taxon>
        <taxon>Caudoviricetes</taxon>
        <taxon>Richievirus</taxon>
        <taxon>Richievirus auxilium</taxon>
    </lineage>
</organism>
<reference evidence="1 2" key="1">
    <citation type="submission" date="2018-09" db="EMBL/GenBank/DDBJ databases">
        <authorList>
            <person name="Rimple P.A."/>
            <person name="Stoner T.H."/>
            <person name="Garlena R.A."/>
            <person name="Russell D.A."/>
            <person name="Pope W.H."/>
            <person name="Jacobs-Sera D."/>
            <person name="Hatfull G.F."/>
        </authorList>
    </citation>
    <scope>NUCLEOTIDE SEQUENCE [LARGE SCALE GENOMIC DNA]</scope>
</reference>